<evidence type="ECO:0000313" key="11">
    <source>
        <dbReference type="EMBL" id="KAI5958919.1"/>
    </source>
</evidence>
<dbReference type="SUPFAM" id="SSF46785">
    <property type="entry name" value="Winged helix' DNA-binding domain"/>
    <property type="match status" value="1"/>
</dbReference>
<keyword evidence="12" id="KW-1185">Reference proteome</keyword>
<evidence type="ECO:0000256" key="5">
    <source>
        <dbReference type="ARBA" id="ARBA00023242"/>
    </source>
</evidence>
<feature type="region of interest" description="Disordered" evidence="9">
    <location>
        <begin position="232"/>
        <end position="271"/>
    </location>
</feature>
<protein>
    <recommendedName>
        <fullName evidence="6">Heat shock transcription factor</fullName>
    </recommendedName>
    <alternativeName>
        <fullName evidence="7">Heat shock factor protein</fullName>
    </alternativeName>
</protein>
<reference evidence="11 12" key="1">
    <citation type="journal article" date="2022" name="DNA Res.">
        <title>Genome analysis of five recently described species of the CUG-Ser clade uncovers Candida theae as a new hybrid lineage with pathogenic potential in the Candida parapsilosis species complex.</title>
        <authorList>
            <person name="Mixao V."/>
            <person name="Del Olmo V."/>
            <person name="Hegedusova E."/>
            <person name="Saus E."/>
            <person name="Pryszcz L."/>
            <person name="Cillingova A."/>
            <person name="Nosek J."/>
            <person name="Gabaldon T."/>
        </authorList>
    </citation>
    <scope>NUCLEOTIDE SEQUENCE [LARGE SCALE GENOMIC DNA]</scope>
    <source>
        <strain evidence="11 12">CBS 12239</strain>
    </source>
</reference>
<dbReference type="GeneID" id="76150412"/>
<comment type="subcellular location">
    <subcellularLocation>
        <location evidence="1">Nucleus</location>
    </subcellularLocation>
</comment>
<comment type="caution">
    <text evidence="11">The sequence shown here is derived from an EMBL/GenBank/DDBJ whole genome shotgun (WGS) entry which is preliminary data.</text>
</comment>
<evidence type="ECO:0000256" key="8">
    <source>
        <dbReference type="RuleBase" id="RU004020"/>
    </source>
</evidence>
<dbReference type="FunFam" id="1.10.10.10:FF:000027">
    <property type="entry name" value="Heat shock transcription factor 1"/>
    <property type="match status" value="1"/>
</dbReference>
<proteinExistence type="inferred from homology"/>
<accession>A0AAD5BFF9</accession>
<dbReference type="PROSITE" id="PS00434">
    <property type="entry name" value="HSF_DOMAIN"/>
    <property type="match status" value="1"/>
</dbReference>
<feature type="compositionally biased region" description="Polar residues" evidence="9">
    <location>
        <begin position="237"/>
        <end position="248"/>
    </location>
</feature>
<keyword evidence="2" id="KW-0805">Transcription regulation</keyword>
<dbReference type="GO" id="GO:0003700">
    <property type="term" value="F:DNA-binding transcription factor activity"/>
    <property type="evidence" value="ECO:0007669"/>
    <property type="project" value="InterPro"/>
</dbReference>
<keyword evidence="3" id="KW-0238">DNA-binding</keyword>
<dbReference type="PRINTS" id="PR00056">
    <property type="entry name" value="HSFDOMAIN"/>
</dbReference>
<dbReference type="Proteomes" id="UP001204833">
    <property type="component" value="Unassembled WGS sequence"/>
</dbReference>
<dbReference type="InterPro" id="IPR036388">
    <property type="entry name" value="WH-like_DNA-bd_sf"/>
</dbReference>
<feature type="compositionally biased region" description="Basic residues" evidence="9">
    <location>
        <begin position="336"/>
        <end position="346"/>
    </location>
</feature>
<feature type="region of interest" description="Disordered" evidence="9">
    <location>
        <begin position="306"/>
        <end position="351"/>
    </location>
</feature>
<dbReference type="EMBL" id="JAIHNG010000115">
    <property type="protein sequence ID" value="KAI5958919.1"/>
    <property type="molecule type" value="Genomic_DNA"/>
</dbReference>
<evidence type="ECO:0000256" key="9">
    <source>
        <dbReference type="SAM" id="MobiDB-lite"/>
    </source>
</evidence>
<dbReference type="InterPro" id="IPR000232">
    <property type="entry name" value="HSF_DNA-bd"/>
</dbReference>
<evidence type="ECO:0000259" key="10">
    <source>
        <dbReference type="PROSITE" id="PS00434"/>
    </source>
</evidence>
<feature type="compositionally biased region" description="Polar residues" evidence="9">
    <location>
        <begin position="306"/>
        <end position="324"/>
    </location>
</feature>
<keyword evidence="5" id="KW-0539">Nucleus</keyword>
<name>A0AAD5BFF9_9ASCO</name>
<organism evidence="11 12">
    <name type="scientific">Candida theae</name>
    <dbReference type="NCBI Taxonomy" id="1198502"/>
    <lineage>
        <taxon>Eukaryota</taxon>
        <taxon>Fungi</taxon>
        <taxon>Dikarya</taxon>
        <taxon>Ascomycota</taxon>
        <taxon>Saccharomycotina</taxon>
        <taxon>Pichiomycetes</taxon>
        <taxon>Debaryomycetaceae</taxon>
        <taxon>Candida/Lodderomyces clade</taxon>
        <taxon>Candida</taxon>
    </lineage>
</organism>
<evidence type="ECO:0000256" key="4">
    <source>
        <dbReference type="ARBA" id="ARBA00023163"/>
    </source>
</evidence>
<feature type="compositionally biased region" description="Low complexity" evidence="9">
    <location>
        <begin position="325"/>
        <end position="335"/>
    </location>
</feature>
<dbReference type="SMART" id="SM00415">
    <property type="entry name" value="HSF"/>
    <property type="match status" value="1"/>
</dbReference>
<dbReference type="AlphaFoldDB" id="A0AAD5BFF9"/>
<dbReference type="PANTHER" id="PTHR10015">
    <property type="entry name" value="HEAT SHOCK TRANSCRIPTION FACTOR"/>
    <property type="match status" value="1"/>
</dbReference>
<dbReference type="GO" id="GO:0043565">
    <property type="term" value="F:sequence-specific DNA binding"/>
    <property type="evidence" value="ECO:0007669"/>
    <property type="project" value="InterPro"/>
</dbReference>
<dbReference type="GO" id="GO:0005634">
    <property type="term" value="C:nucleus"/>
    <property type="evidence" value="ECO:0007669"/>
    <property type="project" value="UniProtKB-SubCell"/>
</dbReference>
<sequence length="585" mass="66151">MSKVLHLNTPASGESTILSTWSSTSSISTLSSVAAASSELEITKTTFEPRPMSITGSISGVLESSPFQHEQRLAEMVLNHPDIARTSSGKPQIVFIHKLYDMLSNDSISHLIRWAPDSISFYIFPGESFCKVLAQYFKHTNMSSFIRQLNMYGFHKVNDNNNSVPSSEIRSTNSKWEFRHSQNHFKKGDFESLKYIKRRSSKTTNDQKEVVDLKSIPHTSEYLQRQVENEHSPFDTHFSTPSPSQAPRNQYPPLFPNQVPQMPHFSMDAPAFQPNSLLQTQHIERTPPRLKSPLTSNQPPLMTTTLHNFNQSGPDTTLPLPQTIQQGQQQQQQQQQHHHHHHHHHPRDYVHQRPPITTQYSFESANASAAAAAVDDTKSTTLSSEAEFWKRKHADLTADFDTLVGIVESGTNIDVEYQRFKKSRSARQQLNNHSMSMPLMTSLSVASAPQSDNSTHLSTYYPQFKPKFNLPVLQQRAESKSYSPMGTPITQKDYFLQKQQLTQQQQMPVLKIPSLMVNQLQVRTNSLPGELQKGKCPVSPNTRLPTGKRNSDSVISAPRLPSVNELTSNLPVFNPNLNIKRKRSA</sequence>
<feature type="domain" description="HSF-type DNA-binding" evidence="10">
    <location>
        <begin position="133"/>
        <end position="157"/>
    </location>
</feature>
<evidence type="ECO:0000256" key="1">
    <source>
        <dbReference type="ARBA" id="ARBA00004123"/>
    </source>
</evidence>
<gene>
    <name evidence="11" type="ORF">KGF57_002353</name>
</gene>
<evidence type="ECO:0000256" key="2">
    <source>
        <dbReference type="ARBA" id="ARBA00023015"/>
    </source>
</evidence>
<comment type="similarity">
    <text evidence="8">Belongs to the HSF family.</text>
</comment>
<dbReference type="Gene3D" id="1.10.10.10">
    <property type="entry name" value="Winged helix-like DNA-binding domain superfamily/Winged helix DNA-binding domain"/>
    <property type="match status" value="1"/>
</dbReference>
<dbReference type="InterPro" id="IPR036390">
    <property type="entry name" value="WH_DNA-bd_sf"/>
</dbReference>
<evidence type="ECO:0000256" key="7">
    <source>
        <dbReference type="ARBA" id="ARBA00084017"/>
    </source>
</evidence>
<dbReference type="Pfam" id="PF00447">
    <property type="entry name" value="HSF_DNA-bind"/>
    <property type="match status" value="1"/>
</dbReference>
<dbReference type="RefSeq" id="XP_051609262.1">
    <property type="nucleotide sequence ID" value="XM_051751657.1"/>
</dbReference>
<dbReference type="PANTHER" id="PTHR10015:SF396">
    <property type="entry name" value="FLOCCULATION SUPPRESSION PROTEIN"/>
    <property type="match status" value="1"/>
</dbReference>
<evidence type="ECO:0000256" key="3">
    <source>
        <dbReference type="ARBA" id="ARBA00023125"/>
    </source>
</evidence>
<evidence type="ECO:0000256" key="6">
    <source>
        <dbReference type="ARBA" id="ARBA00068818"/>
    </source>
</evidence>
<keyword evidence="4" id="KW-0804">Transcription</keyword>
<evidence type="ECO:0000313" key="12">
    <source>
        <dbReference type="Proteomes" id="UP001204833"/>
    </source>
</evidence>